<keyword evidence="4" id="KW-1185">Reference proteome</keyword>
<sequence length="370" mass="37368">MRRRLRAALTRSRLRGERGNVTVLVAIVLGGGVLMGASAIAIDVGQLYAEREELQSGADAAAMAVAQNCIRTPSSCGNQTGTALSYAGGNAKDGASAVTAVCGRATGLPACPAPAGTRADCLGGAPSAGNYVELRTATQRPDGSTLLPPTFAQTLLGNDGYQGTRIAACARVAWGPPLNGTGLAVTASTCEWNQMTGGAPGYWPPGTVPPTSAEGIIYLHGGKGATTCPAGPSGWDAPGGFGWLDDPNGNCTTTVSASGSYGGNTGVSASKPCKTALEDLYASHKSVLIPIYDGVKGNGANTTYHLSGFSSFVLTGYALSGLSEPSWLSGRTLCSGSDKCLYGYFTTAILPSGGSFGTVDYGTTILKMVG</sequence>
<gene>
    <name evidence="3" type="ORF">Pfl04_02350</name>
</gene>
<proteinExistence type="predicted"/>
<feature type="transmembrane region" description="Helical" evidence="1">
    <location>
        <begin position="21"/>
        <end position="42"/>
    </location>
</feature>
<evidence type="ECO:0000313" key="4">
    <source>
        <dbReference type="Proteomes" id="UP000653674"/>
    </source>
</evidence>
<evidence type="ECO:0000313" key="3">
    <source>
        <dbReference type="EMBL" id="GIG71831.1"/>
    </source>
</evidence>
<reference evidence="3" key="1">
    <citation type="submission" date="2021-01" db="EMBL/GenBank/DDBJ databases">
        <title>Whole genome shotgun sequence of Planosporangium flavigriseum NBRC 105377.</title>
        <authorList>
            <person name="Komaki H."/>
            <person name="Tamura T."/>
        </authorList>
    </citation>
    <scope>NUCLEOTIDE SEQUENCE</scope>
    <source>
        <strain evidence="3">NBRC 105377</strain>
    </source>
</reference>
<comment type="caution">
    <text evidence="3">The sequence shown here is derived from an EMBL/GenBank/DDBJ whole genome shotgun (WGS) entry which is preliminary data.</text>
</comment>
<keyword evidence="1" id="KW-0472">Membrane</keyword>
<dbReference type="AlphaFoldDB" id="A0A8J3PLF7"/>
<dbReference type="Proteomes" id="UP000653674">
    <property type="component" value="Unassembled WGS sequence"/>
</dbReference>
<accession>A0A8J3PLF7</accession>
<keyword evidence="1" id="KW-0812">Transmembrane</keyword>
<dbReference type="EMBL" id="BONU01000001">
    <property type="protein sequence ID" value="GIG71831.1"/>
    <property type="molecule type" value="Genomic_DNA"/>
</dbReference>
<keyword evidence="1" id="KW-1133">Transmembrane helix</keyword>
<dbReference type="InterPro" id="IPR028087">
    <property type="entry name" value="Tad_N"/>
</dbReference>
<name>A0A8J3PLF7_9ACTN</name>
<feature type="domain" description="Putative Flp pilus-assembly TadG-like N-terminal" evidence="2">
    <location>
        <begin position="19"/>
        <end position="67"/>
    </location>
</feature>
<protein>
    <recommendedName>
        <fullName evidence="2">Putative Flp pilus-assembly TadG-like N-terminal domain-containing protein</fullName>
    </recommendedName>
</protein>
<organism evidence="3 4">
    <name type="scientific">Planosporangium flavigriseum</name>
    <dbReference type="NCBI Taxonomy" id="373681"/>
    <lineage>
        <taxon>Bacteria</taxon>
        <taxon>Bacillati</taxon>
        <taxon>Actinomycetota</taxon>
        <taxon>Actinomycetes</taxon>
        <taxon>Micromonosporales</taxon>
        <taxon>Micromonosporaceae</taxon>
        <taxon>Planosporangium</taxon>
    </lineage>
</organism>
<evidence type="ECO:0000256" key="1">
    <source>
        <dbReference type="SAM" id="Phobius"/>
    </source>
</evidence>
<evidence type="ECO:0000259" key="2">
    <source>
        <dbReference type="Pfam" id="PF13400"/>
    </source>
</evidence>
<dbReference type="Pfam" id="PF13400">
    <property type="entry name" value="Tad"/>
    <property type="match status" value="1"/>
</dbReference>